<proteinExistence type="predicted"/>
<evidence type="ECO:0000313" key="1">
    <source>
        <dbReference type="EMBL" id="KAI2392876.1"/>
    </source>
</evidence>
<protein>
    <submittedName>
        <fullName evidence="1">Uncharacterized protein</fullName>
    </submittedName>
</protein>
<sequence length="326" mass="37194">MKWTADTFLIVASAAIVTAQILFRCAYRLTRAVRTRRPIRQAWYRDDSWMAVSFFPLIARTVCIAWYFELRRTDTPDHQVLSKKLVVPSRLTYAMFIWCMKLCLLQFYSRLENGSNKVYRARQALWCFLVVSFLIIFLATMLECRPLSLYWAPTTHACQKGAKNLLIMASFNIATDVALILFPIPMLWKMTSLSVQAKVQLTLLFLFGTVVIIITTTRLPLIFVNSYSQTSRTMWASIEIVGASVVANAAFYYALWKDFFRRRKNNSHSVPLVPYFFPSETSRPASQAVCLGSDQQSEPATSSDNTDQAGKSELGLVEAGYKSTER</sequence>
<organism evidence="1">
    <name type="scientific">Ophidiomyces ophidiicola</name>
    <dbReference type="NCBI Taxonomy" id="1387563"/>
    <lineage>
        <taxon>Eukaryota</taxon>
        <taxon>Fungi</taxon>
        <taxon>Dikarya</taxon>
        <taxon>Ascomycota</taxon>
        <taxon>Pezizomycotina</taxon>
        <taxon>Eurotiomycetes</taxon>
        <taxon>Eurotiomycetidae</taxon>
        <taxon>Onygenales</taxon>
        <taxon>Onygenaceae</taxon>
        <taxon>Ophidiomyces</taxon>
    </lineage>
</organism>
<comment type="caution">
    <text evidence="1">The sequence shown here is derived from an EMBL/GenBank/DDBJ whole genome shotgun (WGS) entry which is preliminary data.</text>
</comment>
<gene>
    <name evidence="1" type="ORF">LOY88_000341</name>
</gene>
<reference evidence="1" key="1">
    <citation type="journal article" date="2022" name="bioRxiv">
        <title>Population genetic analysis of Ophidiomyces ophidiicola, the causative agent of snake fungal disease, indicates recent introductions to the USA.</title>
        <authorList>
            <person name="Ladner J.T."/>
            <person name="Palmer J.M."/>
            <person name="Ettinger C.L."/>
            <person name="Stajich J.E."/>
            <person name="Farrell T.M."/>
            <person name="Glorioso B.M."/>
            <person name="Lawson B."/>
            <person name="Price S.J."/>
            <person name="Stengle A.G."/>
            <person name="Grear D.A."/>
            <person name="Lorch J.M."/>
        </authorList>
    </citation>
    <scope>NUCLEOTIDE SEQUENCE</scope>
    <source>
        <strain evidence="1">NWHC 24266-5</strain>
    </source>
</reference>
<name>A0ACB8V5Y2_9EURO</name>
<dbReference type="EMBL" id="JALBCA010000004">
    <property type="protein sequence ID" value="KAI2392876.1"/>
    <property type="molecule type" value="Genomic_DNA"/>
</dbReference>
<accession>A0ACB8V5Y2</accession>